<proteinExistence type="predicted"/>
<name>C8ZJI6_YEAS8</name>
<evidence type="ECO:0000313" key="2">
    <source>
        <dbReference type="Proteomes" id="UP000000286"/>
    </source>
</evidence>
<organism evidence="1 2">
    <name type="scientific">Saccharomyces cerevisiae (strain Lalvin EC1118 / Prise de mousse)</name>
    <name type="common">Baker's yeast</name>
    <dbReference type="NCBI Taxonomy" id="643680"/>
    <lineage>
        <taxon>Eukaryota</taxon>
        <taxon>Fungi</taxon>
        <taxon>Dikarya</taxon>
        <taxon>Ascomycota</taxon>
        <taxon>Saccharomycotina</taxon>
        <taxon>Saccharomycetes</taxon>
        <taxon>Saccharomycetales</taxon>
        <taxon>Saccharomycetaceae</taxon>
        <taxon>Saccharomyces</taxon>
    </lineage>
</organism>
<protein>
    <submittedName>
        <fullName evidence="1">EC1118_1P2_5006p</fullName>
    </submittedName>
</protein>
<dbReference type="EMBL" id="FN394217">
    <property type="protein sequence ID" value="CAY87117.1"/>
    <property type="molecule type" value="Genomic_DNA"/>
</dbReference>
<sequence>MVVLINSECNSATPLTLCEPTIAKKAILICLSGEFSSMMDIRDKRSTSLGNFLATSCKKNQLISYIISKCLGSKWPKRPTGHFSRASCITVWLV</sequence>
<gene>
    <name evidence="1" type="ORF">EC1118_1P2_5006g</name>
</gene>
<dbReference type="AlphaFoldDB" id="C8ZJI6"/>
<dbReference type="Proteomes" id="UP000000286">
    <property type="component" value="Chromosome XVI"/>
</dbReference>
<reference evidence="1 2" key="1">
    <citation type="journal article" date="2009" name="Proc. Natl. Acad. Sci. U.S.A.">
        <title>Eukaryote-to-eukaryote gene transfer events revealed by the genome sequence of the wine yeast Saccharomyces cerevisiae EC1118.</title>
        <authorList>
            <person name="Novo M."/>
            <person name="Bigey F."/>
            <person name="Beyne E."/>
            <person name="Galeote V."/>
            <person name="Gavory F."/>
            <person name="Mallet S."/>
            <person name="Cambot B."/>
            <person name="Legras J.L."/>
            <person name="Wincker P."/>
            <person name="Casaregola S."/>
            <person name="Dequin S."/>
        </authorList>
    </citation>
    <scope>NUCLEOTIDE SEQUENCE [LARGE SCALE GENOMIC DNA]</scope>
    <source>
        <strain evidence="2">Lalvin EC1118 / Prise de mousse</strain>
    </source>
</reference>
<evidence type="ECO:0000313" key="1">
    <source>
        <dbReference type="EMBL" id="CAY87117.1"/>
    </source>
</evidence>
<accession>C8ZJI6</accession>
<dbReference type="HOGENOM" id="CLU_2387869_0_0_1"/>